<dbReference type="EMBL" id="VDMD01000011">
    <property type="protein sequence ID" value="TRM62880.1"/>
    <property type="molecule type" value="Genomic_DNA"/>
</dbReference>
<dbReference type="CDD" id="cd13645">
    <property type="entry name" value="PBP2_HuPBGD_like"/>
    <property type="match status" value="1"/>
</dbReference>
<dbReference type="OrthoDB" id="564646at2759"/>
<evidence type="ECO:0000313" key="12">
    <source>
        <dbReference type="EMBL" id="TRM62880.1"/>
    </source>
</evidence>
<organism evidence="12 13">
    <name type="scientific">Schizophyllum amplum</name>
    <dbReference type="NCBI Taxonomy" id="97359"/>
    <lineage>
        <taxon>Eukaryota</taxon>
        <taxon>Fungi</taxon>
        <taxon>Dikarya</taxon>
        <taxon>Basidiomycota</taxon>
        <taxon>Agaricomycotina</taxon>
        <taxon>Agaricomycetes</taxon>
        <taxon>Agaricomycetidae</taxon>
        <taxon>Agaricales</taxon>
        <taxon>Schizophyllaceae</taxon>
        <taxon>Schizophyllum</taxon>
    </lineage>
</organism>
<dbReference type="GO" id="GO:0006783">
    <property type="term" value="P:heme biosynthetic process"/>
    <property type="evidence" value="ECO:0007669"/>
    <property type="project" value="UniProtKB-KW"/>
</dbReference>
<evidence type="ECO:0000259" key="11">
    <source>
        <dbReference type="Pfam" id="PF03900"/>
    </source>
</evidence>
<keyword evidence="6" id="KW-0627">Porphyrin biosynthesis</keyword>
<dbReference type="SUPFAM" id="SSF54782">
    <property type="entry name" value="Porphobilinogen deaminase (hydroxymethylbilane synthase), C-terminal domain"/>
    <property type="match status" value="1"/>
</dbReference>
<evidence type="ECO:0000256" key="6">
    <source>
        <dbReference type="ARBA" id="ARBA00023244"/>
    </source>
</evidence>
<dbReference type="FunFam" id="3.40.190.10:FF:000005">
    <property type="entry name" value="Porphobilinogen deaminase"/>
    <property type="match status" value="1"/>
</dbReference>
<protein>
    <recommendedName>
        <fullName evidence="3">hydroxymethylbilane synthase</fullName>
        <ecNumber evidence="3">2.5.1.61</ecNumber>
    </recommendedName>
    <alternativeName>
        <fullName evidence="8">Pre-uroporphyrinogen synthase</fullName>
    </alternativeName>
</protein>
<feature type="domain" description="Porphobilinogen deaminase N-terminal" evidence="10">
    <location>
        <begin position="10"/>
        <end position="223"/>
    </location>
</feature>
<evidence type="ECO:0000256" key="4">
    <source>
        <dbReference type="ARBA" id="ARBA00022679"/>
    </source>
</evidence>
<comment type="similarity">
    <text evidence="2">Belongs to the HMBS family.</text>
</comment>
<evidence type="ECO:0000256" key="8">
    <source>
        <dbReference type="ARBA" id="ARBA00030685"/>
    </source>
</evidence>
<dbReference type="PRINTS" id="PR00151">
    <property type="entry name" value="PORPHBDMNASE"/>
</dbReference>
<dbReference type="STRING" id="97359.A0A550CDJ1"/>
<dbReference type="AlphaFoldDB" id="A0A550CDJ1"/>
<dbReference type="InterPro" id="IPR000860">
    <property type="entry name" value="HemC"/>
</dbReference>
<evidence type="ECO:0000256" key="7">
    <source>
        <dbReference type="ARBA" id="ARBA00023444"/>
    </source>
</evidence>
<evidence type="ECO:0000256" key="1">
    <source>
        <dbReference type="ARBA" id="ARBA00001916"/>
    </source>
</evidence>
<feature type="domain" description="Porphobilinogen deaminase C-terminal" evidence="11">
    <location>
        <begin position="238"/>
        <end position="322"/>
    </location>
</feature>
<accession>A0A550CDJ1</accession>
<dbReference type="Proteomes" id="UP000320762">
    <property type="component" value="Unassembled WGS sequence"/>
</dbReference>
<keyword evidence="4" id="KW-0808">Transferase</keyword>
<dbReference type="GO" id="GO:0005737">
    <property type="term" value="C:cytoplasm"/>
    <property type="evidence" value="ECO:0007669"/>
    <property type="project" value="TreeGrafter"/>
</dbReference>
<keyword evidence="13" id="KW-1185">Reference proteome</keyword>
<dbReference type="NCBIfam" id="TIGR00212">
    <property type="entry name" value="hemC"/>
    <property type="match status" value="1"/>
</dbReference>
<evidence type="ECO:0000256" key="3">
    <source>
        <dbReference type="ARBA" id="ARBA00012655"/>
    </source>
</evidence>
<dbReference type="PANTHER" id="PTHR11557">
    <property type="entry name" value="PORPHOBILINOGEN DEAMINASE"/>
    <property type="match status" value="1"/>
</dbReference>
<dbReference type="InterPro" id="IPR022418">
    <property type="entry name" value="Porphobilinogen_deaminase_C"/>
</dbReference>
<dbReference type="Gene3D" id="3.30.160.40">
    <property type="entry name" value="Porphobilinogen deaminase, C-terminal domain"/>
    <property type="match status" value="1"/>
</dbReference>
<comment type="caution">
    <text evidence="12">The sequence shown here is derived from an EMBL/GenBank/DDBJ whole genome shotgun (WGS) entry which is preliminary data.</text>
</comment>
<feature type="region of interest" description="Disordered" evidence="9">
    <location>
        <begin position="341"/>
        <end position="360"/>
    </location>
</feature>
<name>A0A550CDJ1_9AGAR</name>
<comment type="cofactor">
    <cofactor evidence="1">
        <name>dipyrromethane</name>
        <dbReference type="ChEBI" id="CHEBI:60342"/>
    </cofactor>
</comment>
<gene>
    <name evidence="12" type="ORF">BD626DRAFT_403227</name>
</gene>
<evidence type="ECO:0000256" key="9">
    <source>
        <dbReference type="SAM" id="MobiDB-lite"/>
    </source>
</evidence>
<evidence type="ECO:0000259" key="10">
    <source>
        <dbReference type="Pfam" id="PF01379"/>
    </source>
</evidence>
<evidence type="ECO:0000313" key="13">
    <source>
        <dbReference type="Proteomes" id="UP000320762"/>
    </source>
</evidence>
<dbReference type="Pfam" id="PF03900">
    <property type="entry name" value="Porphobil_deamC"/>
    <property type="match status" value="1"/>
</dbReference>
<dbReference type="InterPro" id="IPR036803">
    <property type="entry name" value="Porphobilinogen_deaminase_C_sf"/>
</dbReference>
<reference evidence="12 13" key="1">
    <citation type="journal article" date="2019" name="New Phytol.">
        <title>Comparative genomics reveals unique wood-decay strategies and fruiting body development in the Schizophyllaceae.</title>
        <authorList>
            <person name="Almasi E."/>
            <person name="Sahu N."/>
            <person name="Krizsan K."/>
            <person name="Balint B."/>
            <person name="Kovacs G.M."/>
            <person name="Kiss B."/>
            <person name="Cseklye J."/>
            <person name="Drula E."/>
            <person name="Henrissat B."/>
            <person name="Nagy I."/>
            <person name="Chovatia M."/>
            <person name="Adam C."/>
            <person name="LaButti K."/>
            <person name="Lipzen A."/>
            <person name="Riley R."/>
            <person name="Grigoriev I.V."/>
            <person name="Nagy L.G."/>
        </authorList>
    </citation>
    <scope>NUCLEOTIDE SEQUENCE [LARGE SCALE GENOMIC DNA]</scope>
    <source>
        <strain evidence="12 13">NL-1724</strain>
    </source>
</reference>
<sequence>MSSPSPRTFVIASRKSPMAQAQTFQVQATLRTLDPSPSAPKFETSFMSTAGDKNQVQALYFLGGKELWTGDLEVALKEGAADMLVHSLKDVPTVLPEGFVLGAITERDEPVDCLAVKAGAPWKSLDELPEGSVIGTSSVRRVAQLKRHLPHLKFQDVRGNIATRLSKLDAPDGPYAALVVAKAGLVRVGLQHRATWDFPSPAFHYAVGQGALGVEVRVDDAEALALCARITHWPSHWRCLAERACLRELEGGCSVPVGVVSSFEAEADASEADEAKRAGVLSLLAGVTSVNGEEHVQHEIREHITSVAEAEALGVRMARVLKANGAQRILEDITADRARRLEEAKETDDMKKLEQTVESQ</sequence>
<keyword evidence="5" id="KW-0350">Heme biosynthesis</keyword>
<dbReference type="Gene3D" id="3.40.190.10">
    <property type="entry name" value="Periplasmic binding protein-like II"/>
    <property type="match status" value="2"/>
</dbReference>
<evidence type="ECO:0000256" key="2">
    <source>
        <dbReference type="ARBA" id="ARBA00005638"/>
    </source>
</evidence>
<dbReference type="GO" id="GO:0004418">
    <property type="term" value="F:hydroxymethylbilane synthase activity"/>
    <property type="evidence" value="ECO:0007669"/>
    <property type="project" value="UniProtKB-EC"/>
</dbReference>
<dbReference type="SUPFAM" id="SSF53850">
    <property type="entry name" value="Periplasmic binding protein-like II"/>
    <property type="match status" value="1"/>
</dbReference>
<dbReference type="InterPro" id="IPR022417">
    <property type="entry name" value="Porphobilin_deaminase_N"/>
</dbReference>
<dbReference type="Pfam" id="PF01379">
    <property type="entry name" value="Porphobil_deam"/>
    <property type="match status" value="1"/>
</dbReference>
<proteinExistence type="inferred from homology"/>
<comment type="pathway">
    <text evidence="7">Porphyrin-containing compound metabolism.</text>
</comment>
<dbReference type="EC" id="2.5.1.61" evidence="3"/>
<dbReference type="PANTHER" id="PTHR11557:SF0">
    <property type="entry name" value="PORPHOBILINOGEN DEAMINASE"/>
    <property type="match status" value="1"/>
</dbReference>
<evidence type="ECO:0000256" key="5">
    <source>
        <dbReference type="ARBA" id="ARBA00023133"/>
    </source>
</evidence>
<dbReference type="PIRSF" id="PIRSF001438">
    <property type="entry name" value="4pyrrol_synth_OHMeBilane_synth"/>
    <property type="match status" value="1"/>
</dbReference>